<dbReference type="SUPFAM" id="SSF89919">
    <property type="entry name" value="Ribosome-binding factor A, RbfA"/>
    <property type="match status" value="1"/>
</dbReference>
<reference evidence="3" key="1">
    <citation type="submission" date="2017-09" db="EMBL/GenBank/DDBJ databases">
        <title>Depth-based differentiation of microbial function through sediment-hosted aquifers and enrichment of novel symbionts in the deep terrestrial subsurface.</title>
        <authorList>
            <person name="Probst A.J."/>
            <person name="Ladd B."/>
            <person name="Jarett J.K."/>
            <person name="Geller-Mcgrath D.E."/>
            <person name="Sieber C.M.K."/>
            <person name="Emerson J.B."/>
            <person name="Anantharaman K."/>
            <person name="Thomas B.C."/>
            <person name="Malmstrom R."/>
            <person name="Stieglmeier M."/>
            <person name="Klingl A."/>
            <person name="Woyke T."/>
            <person name="Ryan C.M."/>
            <person name="Banfield J.F."/>
        </authorList>
    </citation>
    <scope>NUCLEOTIDE SEQUENCE [LARGE SCALE GENOMIC DNA]</scope>
</reference>
<keyword evidence="1" id="KW-0690">Ribosome biogenesis</keyword>
<organism evidence="2 3">
    <name type="scientific">Candidatus Kaiserbacteria bacterium CG10_big_fil_rev_8_21_14_0_10_45_20</name>
    <dbReference type="NCBI Taxonomy" id="1974607"/>
    <lineage>
        <taxon>Bacteria</taxon>
        <taxon>Candidatus Kaiseribacteriota</taxon>
    </lineage>
</organism>
<dbReference type="InterPro" id="IPR015946">
    <property type="entry name" value="KH_dom-like_a/b"/>
</dbReference>
<sequence length="97" mass="11046">MKGRALQVLQQAASEFVNRESNRTSLITVTNVSMDNRGLNAEIYISVFPKENTQAATEFLSRKRNDFREFMKKKLKLRAIPRVTFLADPNPAIGDTE</sequence>
<dbReference type="Pfam" id="PF02033">
    <property type="entry name" value="RBFA"/>
    <property type="match status" value="1"/>
</dbReference>
<comment type="caution">
    <text evidence="2">The sequence shown here is derived from an EMBL/GenBank/DDBJ whole genome shotgun (WGS) entry which is preliminary data.</text>
</comment>
<gene>
    <name evidence="2" type="ORF">COU15_02425</name>
</gene>
<name>A0A2H0UFF2_9BACT</name>
<protein>
    <recommendedName>
        <fullName evidence="4">Ribosome-binding factor A</fullName>
    </recommendedName>
</protein>
<evidence type="ECO:0008006" key="4">
    <source>
        <dbReference type="Google" id="ProtNLM"/>
    </source>
</evidence>
<accession>A0A2H0UFF2</accession>
<proteinExistence type="predicted"/>
<dbReference type="EMBL" id="PFBH01000015">
    <property type="protein sequence ID" value="PIR85090.1"/>
    <property type="molecule type" value="Genomic_DNA"/>
</dbReference>
<dbReference type="GO" id="GO:0006364">
    <property type="term" value="P:rRNA processing"/>
    <property type="evidence" value="ECO:0007669"/>
    <property type="project" value="InterPro"/>
</dbReference>
<dbReference type="InterPro" id="IPR023799">
    <property type="entry name" value="RbfA_dom_sf"/>
</dbReference>
<dbReference type="Gene3D" id="3.30.300.20">
    <property type="match status" value="1"/>
</dbReference>
<dbReference type="AlphaFoldDB" id="A0A2H0UFF2"/>
<evidence type="ECO:0000256" key="1">
    <source>
        <dbReference type="ARBA" id="ARBA00022517"/>
    </source>
</evidence>
<evidence type="ECO:0000313" key="2">
    <source>
        <dbReference type="EMBL" id="PIR85090.1"/>
    </source>
</evidence>
<dbReference type="Proteomes" id="UP000229315">
    <property type="component" value="Unassembled WGS sequence"/>
</dbReference>
<dbReference type="InterPro" id="IPR000238">
    <property type="entry name" value="RbfA"/>
</dbReference>
<evidence type="ECO:0000313" key="3">
    <source>
        <dbReference type="Proteomes" id="UP000229315"/>
    </source>
</evidence>